<evidence type="ECO:0000256" key="1">
    <source>
        <dbReference type="SAM" id="MobiDB-lite"/>
    </source>
</evidence>
<evidence type="ECO:0000313" key="3">
    <source>
        <dbReference type="Proteomes" id="UP000289738"/>
    </source>
</evidence>
<dbReference type="EMBL" id="SDMP01000007">
    <property type="protein sequence ID" value="RYR48647.1"/>
    <property type="molecule type" value="Genomic_DNA"/>
</dbReference>
<reference evidence="2 3" key="1">
    <citation type="submission" date="2019-01" db="EMBL/GenBank/DDBJ databases">
        <title>Sequencing of cultivated peanut Arachis hypogaea provides insights into genome evolution and oil improvement.</title>
        <authorList>
            <person name="Chen X."/>
        </authorList>
    </citation>
    <scope>NUCLEOTIDE SEQUENCE [LARGE SCALE GENOMIC DNA]</scope>
    <source>
        <strain evidence="3">cv. Fuhuasheng</strain>
        <tissue evidence="2">Leaves</tissue>
    </source>
</reference>
<accession>A0A445CCH3</accession>
<name>A0A445CCH3_ARAHY</name>
<feature type="region of interest" description="Disordered" evidence="1">
    <location>
        <begin position="16"/>
        <end position="50"/>
    </location>
</feature>
<gene>
    <name evidence="2" type="ORF">Ahy_A07g034701</name>
</gene>
<dbReference type="Proteomes" id="UP000289738">
    <property type="component" value="Chromosome A07"/>
</dbReference>
<comment type="caution">
    <text evidence="2">The sequence shown here is derived from an EMBL/GenBank/DDBJ whole genome shotgun (WGS) entry which is preliminary data.</text>
</comment>
<evidence type="ECO:0000313" key="2">
    <source>
        <dbReference type="EMBL" id="RYR48647.1"/>
    </source>
</evidence>
<protein>
    <submittedName>
        <fullName evidence="2">Uncharacterized protein</fullName>
    </submittedName>
</protein>
<keyword evidence="3" id="KW-1185">Reference proteome</keyword>
<proteinExistence type="predicted"/>
<organism evidence="2 3">
    <name type="scientific">Arachis hypogaea</name>
    <name type="common">Peanut</name>
    <dbReference type="NCBI Taxonomy" id="3818"/>
    <lineage>
        <taxon>Eukaryota</taxon>
        <taxon>Viridiplantae</taxon>
        <taxon>Streptophyta</taxon>
        <taxon>Embryophyta</taxon>
        <taxon>Tracheophyta</taxon>
        <taxon>Spermatophyta</taxon>
        <taxon>Magnoliopsida</taxon>
        <taxon>eudicotyledons</taxon>
        <taxon>Gunneridae</taxon>
        <taxon>Pentapetalae</taxon>
        <taxon>rosids</taxon>
        <taxon>fabids</taxon>
        <taxon>Fabales</taxon>
        <taxon>Fabaceae</taxon>
        <taxon>Papilionoideae</taxon>
        <taxon>50 kb inversion clade</taxon>
        <taxon>dalbergioids sensu lato</taxon>
        <taxon>Dalbergieae</taxon>
        <taxon>Pterocarpus clade</taxon>
        <taxon>Arachis</taxon>
    </lineage>
</organism>
<dbReference type="AlphaFoldDB" id="A0A445CCH3"/>
<sequence length="74" mass="8134">MKAQVLARNLSQFTKVRGEPATRPAKLPARRRSPPTTPSTALDPMKGASSATASRFTNFLKFVPTPGFKHPRKK</sequence>